<dbReference type="PRINTS" id="PR00385">
    <property type="entry name" value="P450"/>
</dbReference>
<evidence type="ECO:0008006" key="10">
    <source>
        <dbReference type="Google" id="ProtNLM"/>
    </source>
</evidence>
<dbReference type="Proteomes" id="UP000039046">
    <property type="component" value="Unassembled WGS sequence"/>
</dbReference>
<dbReference type="Pfam" id="PF00067">
    <property type="entry name" value="p450"/>
    <property type="match status" value="1"/>
</dbReference>
<evidence type="ECO:0000256" key="2">
    <source>
        <dbReference type="ARBA" id="ARBA00022617"/>
    </source>
</evidence>
<dbReference type="STRING" id="1531966.A0A0A1TD11"/>
<dbReference type="HOGENOM" id="CLU_001570_14_0_1"/>
<evidence type="ECO:0000256" key="7">
    <source>
        <dbReference type="SAM" id="Phobius"/>
    </source>
</evidence>
<organism evidence="8 9">
    <name type="scientific">[Torrubiella] hemipterigena</name>
    <dbReference type="NCBI Taxonomy" id="1531966"/>
    <lineage>
        <taxon>Eukaryota</taxon>
        <taxon>Fungi</taxon>
        <taxon>Dikarya</taxon>
        <taxon>Ascomycota</taxon>
        <taxon>Pezizomycotina</taxon>
        <taxon>Sordariomycetes</taxon>
        <taxon>Hypocreomycetidae</taxon>
        <taxon>Hypocreales</taxon>
        <taxon>Clavicipitaceae</taxon>
        <taxon>Clavicipitaceae incertae sedis</taxon>
        <taxon>'Torrubiella' clade</taxon>
    </lineage>
</organism>
<protein>
    <recommendedName>
        <fullName evidence="10">Cytochrome P450</fullName>
    </recommendedName>
</protein>
<evidence type="ECO:0000256" key="1">
    <source>
        <dbReference type="ARBA" id="ARBA00001971"/>
    </source>
</evidence>
<dbReference type="Gene3D" id="1.10.630.10">
    <property type="entry name" value="Cytochrome P450"/>
    <property type="match status" value="1"/>
</dbReference>
<comment type="cofactor">
    <cofactor evidence="1 5">
        <name>heme</name>
        <dbReference type="ChEBI" id="CHEBI:30413"/>
    </cofactor>
</comment>
<dbReference type="GO" id="GO:0004497">
    <property type="term" value="F:monooxygenase activity"/>
    <property type="evidence" value="ECO:0007669"/>
    <property type="project" value="UniProtKB-KW"/>
</dbReference>
<accession>A0A0A1TD11</accession>
<evidence type="ECO:0000256" key="3">
    <source>
        <dbReference type="ARBA" id="ARBA00022723"/>
    </source>
</evidence>
<dbReference type="InterPro" id="IPR050121">
    <property type="entry name" value="Cytochrome_P450_monoxygenase"/>
</dbReference>
<dbReference type="OrthoDB" id="3934656at2759"/>
<sequence length="506" mass="56611">MEVITYAIYGPALAAVYGIGWIIYTRTIHPLAAIPGPFWASVTRLWYVYHVAKGDMEHVQRALHARFGPIVRIAPQEVACADPTAYRTIYAIASPWTKSFFYPIWGNKTFSKYPDNFSNTDEAIHAKRRRIVNNVYSMSTVLTLETYIDRCSSLFINAMETFASSDESFDLGEWLQFYTFDVIGELFFGKTFGFMEKAEDHEGYIRSLDRLLPVMAAAAVATPVTRFCILGSSMFSSDVRKALKALDHIAEAARACVQTRLDAGGKQDTADGPRRDLMAHHLSIVHDKGEAVDFGICEVQYEAYVAIFAGSDTTAIALRSIFYHLMKYPAACEKLQMEIDTAFASGTLSNPPKYSEAVNLPYLSATIKEAMRLHPSVGLTMPRLVPKGGVELAGKFIPQGYIVGMNAAVVGHNHGVYGERPDEFDPGRWLRGDTAPMERYNLVFGAGTRTCIGKNISLSEIYKLVPLVMRFFTFTLSEPEKQWSTHNAWFNKQTGVNVRVEKRKID</sequence>
<keyword evidence="4 5" id="KW-0408">Iron</keyword>
<keyword evidence="6" id="KW-0560">Oxidoreductase</keyword>
<evidence type="ECO:0000256" key="6">
    <source>
        <dbReference type="RuleBase" id="RU000461"/>
    </source>
</evidence>
<feature type="binding site" description="axial binding residue" evidence="5">
    <location>
        <position position="451"/>
    </location>
    <ligand>
        <name>heme</name>
        <dbReference type="ChEBI" id="CHEBI:30413"/>
    </ligand>
    <ligandPart>
        <name>Fe</name>
        <dbReference type="ChEBI" id="CHEBI:18248"/>
    </ligandPart>
</feature>
<keyword evidence="2 5" id="KW-0349">Heme</keyword>
<keyword evidence="3 5" id="KW-0479">Metal-binding</keyword>
<dbReference type="AlphaFoldDB" id="A0A0A1TD11"/>
<dbReference type="FunFam" id="1.10.630.10:FF:000050">
    <property type="entry name" value="Cytochrome P450 monooxygenase"/>
    <property type="match status" value="1"/>
</dbReference>
<feature type="transmembrane region" description="Helical" evidence="7">
    <location>
        <begin position="6"/>
        <end position="24"/>
    </location>
</feature>
<keyword evidence="9" id="KW-1185">Reference proteome</keyword>
<name>A0A0A1TD11_9HYPO</name>
<keyword evidence="7" id="KW-0472">Membrane</keyword>
<reference evidence="8 9" key="1">
    <citation type="journal article" date="2015" name="Genome Announc.">
        <title>Draft Genome Sequence and Gene Annotation of the Entomopathogenic Fungus Verticillium hemipterigenum.</title>
        <authorList>
            <person name="Horn F."/>
            <person name="Habel A."/>
            <person name="Scharf D.H."/>
            <person name="Dworschak J."/>
            <person name="Brakhage A.A."/>
            <person name="Guthke R."/>
            <person name="Hertweck C."/>
            <person name="Linde J."/>
        </authorList>
    </citation>
    <scope>NUCLEOTIDE SEQUENCE [LARGE SCALE GENOMIC DNA]</scope>
</reference>
<dbReference type="EMBL" id="CDHN01000002">
    <property type="protein sequence ID" value="CEJ86201.1"/>
    <property type="molecule type" value="Genomic_DNA"/>
</dbReference>
<gene>
    <name evidence="8" type="ORF">VHEMI04037</name>
</gene>
<evidence type="ECO:0000313" key="9">
    <source>
        <dbReference type="Proteomes" id="UP000039046"/>
    </source>
</evidence>
<proteinExistence type="inferred from homology"/>
<evidence type="ECO:0000256" key="5">
    <source>
        <dbReference type="PIRSR" id="PIRSR602401-1"/>
    </source>
</evidence>
<evidence type="ECO:0000256" key="4">
    <source>
        <dbReference type="ARBA" id="ARBA00023004"/>
    </source>
</evidence>
<dbReference type="GO" id="GO:0016705">
    <property type="term" value="F:oxidoreductase activity, acting on paired donors, with incorporation or reduction of molecular oxygen"/>
    <property type="evidence" value="ECO:0007669"/>
    <property type="project" value="InterPro"/>
</dbReference>
<dbReference type="InterPro" id="IPR017972">
    <property type="entry name" value="Cyt_P450_CS"/>
</dbReference>
<dbReference type="SUPFAM" id="SSF48264">
    <property type="entry name" value="Cytochrome P450"/>
    <property type="match status" value="1"/>
</dbReference>
<dbReference type="PROSITE" id="PS00086">
    <property type="entry name" value="CYTOCHROME_P450"/>
    <property type="match status" value="1"/>
</dbReference>
<dbReference type="InterPro" id="IPR001128">
    <property type="entry name" value="Cyt_P450"/>
</dbReference>
<dbReference type="GO" id="GO:0020037">
    <property type="term" value="F:heme binding"/>
    <property type="evidence" value="ECO:0007669"/>
    <property type="project" value="InterPro"/>
</dbReference>
<evidence type="ECO:0000313" key="8">
    <source>
        <dbReference type="EMBL" id="CEJ86201.1"/>
    </source>
</evidence>
<dbReference type="InterPro" id="IPR036396">
    <property type="entry name" value="Cyt_P450_sf"/>
</dbReference>
<keyword evidence="7" id="KW-1133">Transmembrane helix</keyword>
<keyword evidence="6" id="KW-0503">Monooxygenase</keyword>
<dbReference type="GO" id="GO:0005506">
    <property type="term" value="F:iron ion binding"/>
    <property type="evidence" value="ECO:0007669"/>
    <property type="project" value="InterPro"/>
</dbReference>
<dbReference type="InterPro" id="IPR002401">
    <property type="entry name" value="Cyt_P450_E_grp-I"/>
</dbReference>
<comment type="similarity">
    <text evidence="6">Belongs to the cytochrome P450 family.</text>
</comment>
<dbReference type="PRINTS" id="PR00463">
    <property type="entry name" value="EP450I"/>
</dbReference>
<keyword evidence="7" id="KW-0812">Transmembrane</keyword>
<dbReference type="PANTHER" id="PTHR24305:SF229">
    <property type="entry name" value="P450, PUTATIVE (EUROFUNG)-RELATED"/>
    <property type="match status" value="1"/>
</dbReference>
<dbReference type="PANTHER" id="PTHR24305">
    <property type="entry name" value="CYTOCHROME P450"/>
    <property type="match status" value="1"/>
</dbReference>
<dbReference type="CDD" id="cd11060">
    <property type="entry name" value="CYP57A1-like"/>
    <property type="match status" value="1"/>
</dbReference>